<keyword evidence="2" id="KW-1185">Reference proteome</keyword>
<protein>
    <submittedName>
        <fullName evidence="1">Uncharacterized protein</fullName>
    </submittedName>
</protein>
<evidence type="ECO:0000313" key="1">
    <source>
        <dbReference type="EMBL" id="KAL3857000.1"/>
    </source>
</evidence>
<gene>
    <name evidence="1" type="ORF">ACJMK2_011704</name>
</gene>
<organism evidence="1 2">
    <name type="scientific">Sinanodonta woodiana</name>
    <name type="common">Chinese pond mussel</name>
    <name type="synonym">Anodonta woodiana</name>
    <dbReference type="NCBI Taxonomy" id="1069815"/>
    <lineage>
        <taxon>Eukaryota</taxon>
        <taxon>Metazoa</taxon>
        <taxon>Spiralia</taxon>
        <taxon>Lophotrochozoa</taxon>
        <taxon>Mollusca</taxon>
        <taxon>Bivalvia</taxon>
        <taxon>Autobranchia</taxon>
        <taxon>Heteroconchia</taxon>
        <taxon>Palaeoheterodonta</taxon>
        <taxon>Unionida</taxon>
        <taxon>Unionoidea</taxon>
        <taxon>Unionidae</taxon>
        <taxon>Unioninae</taxon>
        <taxon>Sinanodonta</taxon>
    </lineage>
</organism>
<sequence>MNIPEYYEDMSLRLMETLNSSGLSEHLRWQRINTWLQIENLDRIVLQSHSGTDIKACYCGSQAEGTTTDGLLSDIDRVVYPKSVIVLEDLQSWEASLDTIETFLMVADESTPPGYVKLQLVQRDAPILVNNYQNDHVRLDSKHHSVLGNTKVARTIPHANEYHGPASRLINKLFTADVVPGLHTRYWPYQASHWFPEAERLTGHQGKSST</sequence>
<dbReference type="AlphaFoldDB" id="A0ABD3V5V6"/>
<comment type="caution">
    <text evidence="1">The sequence shown here is derived from an EMBL/GenBank/DDBJ whole genome shotgun (WGS) entry which is preliminary data.</text>
</comment>
<accession>A0ABD3V5V6</accession>
<name>A0ABD3V5V6_SINWO</name>
<dbReference type="EMBL" id="JBJQND010000013">
    <property type="protein sequence ID" value="KAL3857000.1"/>
    <property type="molecule type" value="Genomic_DNA"/>
</dbReference>
<reference evidence="1 2" key="1">
    <citation type="submission" date="2024-11" db="EMBL/GenBank/DDBJ databases">
        <title>Chromosome-level genome assembly of the freshwater bivalve Anodonta woodiana.</title>
        <authorList>
            <person name="Chen X."/>
        </authorList>
    </citation>
    <scope>NUCLEOTIDE SEQUENCE [LARGE SCALE GENOMIC DNA]</scope>
    <source>
        <strain evidence="1">MN2024</strain>
        <tissue evidence="1">Gills</tissue>
    </source>
</reference>
<dbReference type="Proteomes" id="UP001634394">
    <property type="component" value="Unassembled WGS sequence"/>
</dbReference>
<evidence type="ECO:0000313" key="2">
    <source>
        <dbReference type="Proteomes" id="UP001634394"/>
    </source>
</evidence>
<proteinExistence type="predicted"/>